<dbReference type="Proteomes" id="UP000606776">
    <property type="component" value="Unassembled WGS sequence"/>
</dbReference>
<evidence type="ECO:0000256" key="1">
    <source>
        <dbReference type="SAM" id="Phobius"/>
    </source>
</evidence>
<comment type="caution">
    <text evidence="2">The sequence shown here is derived from an EMBL/GenBank/DDBJ whole genome shotgun (WGS) entry which is preliminary data.</text>
</comment>
<keyword evidence="1" id="KW-1133">Transmembrane helix</keyword>
<gene>
    <name evidence="2" type="ORF">IQ227_04450</name>
</gene>
<keyword evidence="1" id="KW-0472">Membrane</keyword>
<feature type="transmembrane region" description="Helical" evidence="1">
    <location>
        <begin position="6"/>
        <end position="24"/>
    </location>
</feature>
<sequence>MSITSLLPTIALFLFVLFTLYVAVRDNNENNVHIKNLWLFPALLSVLFLTFSAYTLAVGGLYGFWTEHIRNFWGNQIWFDLLLGVGIGWSFVVPQAKALGMRPLPWLFLVFATGCVGLLAMIARLLYLQEKIEKVEN</sequence>
<keyword evidence="3" id="KW-1185">Reference proteome</keyword>
<feature type="transmembrane region" description="Helical" evidence="1">
    <location>
        <begin position="106"/>
        <end position="127"/>
    </location>
</feature>
<evidence type="ECO:0000313" key="3">
    <source>
        <dbReference type="Proteomes" id="UP000606776"/>
    </source>
</evidence>
<accession>A0ABR9VA14</accession>
<feature type="transmembrane region" description="Helical" evidence="1">
    <location>
        <begin position="77"/>
        <end position="94"/>
    </location>
</feature>
<evidence type="ECO:0000313" key="2">
    <source>
        <dbReference type="EMBL" id="MBE9235309.1"/>
    </source>
</evidence>
<proteinExistence type="predicted"/>
<reference evidence="2 3" key="1">
    <citation type="submission" date="2020-10" db="EMBL/GenBank/DDBJ databases">
        <authorList>
            <person name="Castelo-Branco R."/>
            <person name="Eusebio N."/>
            <person name="Adriana R."/>
            <person name="Vieira A."/>
            <person name="Brugerolle De Fraissinette N."/>
            <person name="Rezende De Castro R."/>
            <person name="Schneider M.P."/>
            <person name="Vasconcelos V."/>
            <person name="Leao P.N."/>
        </authorList>
    </citation>
    <scope>NUCLEOTIDE SEQUENCE [LARGE SCALE GENOMIC DNA]</scope>
    <source>
        <strain evidence="2 3">LEGE 00250</strain>
    </source>
</reference>
<keyword evidence="1" id="KW-0812">Transmembrane</keyword>
<dbReference type="RefSeq" id="WP_193942033.1">
    <property type="nucleotide sequence ID" value="NZ_JADEWB010000014.1"/>
</dbReference>
<dbReference type="EMBL" id="JADEWB010000014">
    <property type="protein sequence ID" value="MBE9235309.1"/>
    <property type="molecule type" value="Genomic_DNA"/>
</dbReference>
<name>A0ABR9VA14_9CYAN</name>
<organism evidence="2 3">
    <name type="scientific">Sphaerospermopsis aphanizomenoides LEGE 00250</name>
    <dbReference type="NCBI Taxonomy" id="2777972"/>
    <lineage>
        <taxon>Bacteria</taxon>
        <taxon>Bacillati</taxon>
        <taxon>Cyanobacteriota</taxon>
        <taxon>Cyanophyceae</taxon>
        <taxon>Nostocales</taxon>
        <taxon>Aphanizomenonaceae</taxon>
        <taxon>Sphaerospermopsis</taxon>
        <taxon>Sphaerospermopsis aphanizomenoides</taxon>
    </lineage>
</organism>
<feature type="transmembrane region" description="Helical" evidence="1">
    <location>
        <begin position="36"/>
        <end position="65"/>
    </location>
</feature>
<protein>
    <submittedName>
        <fullName evidence="2">Uncharacterized protein</fullName>
    </submittedName>
</protein>